<keyword evidence="4" id="KW-0539">Nucleus</keyword>
<evidence type="ECO:0000313" key="8">
    <source>
        <dbReference type="Proteomes" id="UP000276133"/>
    </source>
</evidence>
<dbReference type="InterPro" id="IPR007955">
    <property type="entry name" value="Bystin"/>
</dbReference>
<keyword evidence="8" id="KW-1185">Reference proteome</keyword>
<dbReference type="OrthoDB" id="2192561at2759"/>
<dbReference type="PANTHER" id="PTHR12821:SF0">
    <property type="entry name" value="BYSTIN"/>
    <property type="match status" value="1"/>
</dbReference>
<dbReference type="GO" id="GO:0030688">
    <property type="term" value="C:preribosome, small subunit precursor"/>
    <property type="evidence" value="ECO:0007669"/>
    <property type="project" value="TreeGrafter"/>
</dbReference>
<dbReference type="FunFam" id="1.25.40.480:FF:000001">
    <property type="entry name" value="Bystin (51.6 kD)-like"/>
    <property type="match status" value="1"/>
</dbReference>
<dbReference type="Pfam" id="PF05291">
    <property type="entry name" value="Bystin"/>
    <property type="match status" value="1"/>
</dbReference>
<evidence type="ECO:0000256" key="6">
    <source>
        <dbReference type="SAM" id="MobiDB-lite"/>
    </source>
</evidence>
<dbReference type="PANTHER" id="PTHR12821">
    <property type="entry name" value="BYSTIN"/>
    <property type="match status" value="1"/>
</dbReference>
<dbReference type="STRING" id="10195.A0A3M7S560"/>
<dbReference type="EMBL" id="REGN01002024">
    <property type="protein sequence ID" value="RNA30901.1"/>
    <property type="molecule type" value="Genomic_DNA"/>
</dbReference>
<dbReference type="GO" id="GO:0005737">
    <property type="term" value="C:cytoplasm"/>
    <property type="evidence" value="ECO:0007669"/>
    <property type="project" value="TreeGrafter"/>
</dbReference>
<evidence type="ECO:0000256" key="5">
    <source>
        <dbReference type="ARBA" id="ARBA00074032"/>
    </source>
</evidence>
<comment type="caution">
    <text evidence="7">The sequence shown here is derived from an EMBL/GenBank/DDBJ whole genome shotgun (WGS) entry which is preliminary data.</text>
</comment>
<dbReference type="AlphaFoldDB" id="A0A3M7S560"/>
<feature type="region of interest" description="Disordered" evidence="6">
    <location>
        <begin position="1"/>
        <end position="24"/>
    </location>
</feature>
<dbReference type="Proteomes" id="UP000276133">
    <property type="component" value="Unassembled WGS sequence"/>
</dbReference>
<reference evidence="7 8" key="1">
    <citation type="journal article" date="2018" name="Sci. Rep.">
        <title>Genomic signatures of local adaptation to the degree of environmental predictability in rotifers.</title>
        <authorList>
            <person name="Franch-Gras L."/>
            <person name="Hahn C."/>
            <person name="Garcia-Roger E.M."/>
            <person name="Carmona M.J."/>
            <person name="Serra M."/>
            <person name="Gomez A."/>
        </authorList>
    </citation>
    <scope>NUCLEOTIDE SEQUENCE [LARGE SCALE GENOMIC DNA]</scope>
    <source>
        <strain evidence="7">HYR1</strain>
    </source>
</reference>
<dbReference type="GO" id="GO:0006364">
    <property type="term" value="P:rRNA processing"/>
    <property type="evidence" value="ECO:0007669"/>
    <property type="project" value="TreeGrafter"/>
</dbReference>
<name>A0A3M7S560_BRAPC</name>
<comment type="subcellular location">
    <subcellularLocation>
        <location evidence="1">Nucleus</location>
        <location evidence="1">Nucleolus</location>
    </subcellularLocation>
</comment>
<comment type="similarity">
    <text evidence="2">Belongs to the bystin family.</text>
</comment>
<evidence type="ECO:0000256" key="1">
    <source>
        <dbReference type="ARBA" id="ARBA00004604"/>
    </source>
</evidence>
<evidence type="ECO:0000256" key="4">
    <source>
        <dbReference type="ARBA" id="ARBA00023242"/>
    </source>
</evidence>
<accession>A0A3M7S560</accession>
<evidence type="ECO:0000256" key="2">
    <source>
        <dbReference type="ARBA" id="ARBA00007114"/>
    </source>
</evidence>
<proteinExistence type="inferred from homology"/>
<keyword evidence="3" id="KW-0690">Ribosome biogenesis</keyword>
<protein>
    <recommendedName>
        <fullName evidence="5">Bystin</fullName>
    </recommendedName>
</protein>
<dbReference type="GO" id="GO:0030515">
    <property type="term" value="F:snoRNA binding"/>
    <property type="evidence" value="ECO:0007669"/>
    <property type="project" value="TreeGrafter"/>
</dbReference>
<sequence>MGKIKQNKHLGASRQSADPIGSKMALGDQIESLKIAKSKCNQDAKPNKSLLEEDEYVDEKISAKILAQARQQQCELQDQMDEAEQPFAAKKVLKFNLSEADGAQSDSDLDESHTDTKECDQHLEINEEDQKAFDLFMSNKSQAKRTIADLIMEKLTEKKTEIQMSEYGMDAAARSQVTMHLDERILHVYAQIKEILSKYRSGKLPKAFKILPSLSNWEHILYITEPDVWSAAAVYQSTRIFASNLNAKMAQRFYSLVLLPRIRDDINEYKRLNFHLYMALKKALFKPAAFFKGILLPLCESRNCTLREAIIIGSIMAKSSIPMLHSAAALLKIAQMEYSGANSIFVRILLDKKYALPYRVVDAVVNHFVQFMSESRQLPVLWHQSLLTFVQRYKSDVSSEQKEALLELIKKHAHHEISNEIRRELASSKCRDVEVNEPSSMDFNFDE</sequence>
<evidence type="ECO:0000313" key="7">
    <source>
        <dbReference type="EMBL" id="RNA30901.1"/>
    </source>
</evidence>
<evidence type="ECO:0000256" key="3">
    <source>
        <dbReference type="ARBA" id="ARBA00022517"/>
    </source>
</evidence>
<organism evidence="7 8">
    <name type="scientific">Brachionus plicatilis</name>
    <name type="common">Marine rotifer</name>
    <name type="synonym">Brachionus muelleri</name>
    <dbReference type="NCBI Taxonomy" id="10195"/>
    <lineage>
        <taxon>Eukaryota</taxon>
        <taxon>Metazoa</taxon>
        <taxon>Spiralia</taxon>
        <taxon>Gnathifera</taxon>
        <taxon>Rotifera</taxon>
        <taxon>Eurotatoria</taxon>
        <taxon>Monogononta</taxon>
        <taxon>Pseudotrocha</taxon>
        <taxon>Ploima</taxon>
        <taxon>Brachionidae</taxon>
        <taxon>Brachionus</taxon>
    </lineage>
</organism>
<gene>
    <name evidence="7" type="ORF">BpHYR1_017132</name>
</gene>
<dbReference type="Gene3D" id="1.25.40.480">
    <property type="match status" value="1"/>
</dbReference>
<dbReference type="GO" id="GO:0005730">
    <property type="term" value="C:nucleolus"/>
    <property type="evidence" value="ECO:0007669"/>
    <property type="project" value="UniProtKB-SubCell"/>
</dbReference>